<evidence type="ECO:0000256" key="2">
    <source>
        <dbReference type="ARBA" id="ARBA00006432"/>
    </source>
</evidence>
<dbReference type="Gene3D" id="3.30.300.30">
    <property type="match status" value="2"/>
</dbReference>
<dbReference type="SMART" id="SM00823">
    <property type="entry name" value="PKS_PP"/>
    <property type="match status" value="2"/>
</dbReference>
<dbReference type="PROSITE" id="PS50075">
    <property type="entry name" value="CARRIER"/>
    <property type="match status" value="2"/>
</dbReference>
<dbReference type="SUPFAM" id="SSF56801">
    <property type="entry name" value="Acetyl-CoA synthetase-like"/>
    <property type="match status" value="2"/>
</dbReference>
<dbReference type="InterPro" id="IPR029058">
    <property type="entry name" value="AB_hydrolase_fold"/>
</dbReference>
<dbReference type="InterPro" id="IPR045851">
    <property type="entry name" value="AMP-bd_C_sf"/>
</dbReference>
<dbReference type="InterPro" id="IPR006162">
    <property type="entry name" value="Ppantetheine_attach_site"/>
</dbReference>
<dbReference type="PROSITE" id="PS00455">
    <property type="entry name" value="AMP_BINDING"/>
    <property type="match status" value="2"/>
</dbReference>
<dbReference type="CDD" id="cd05930">
    <property type="entry name" value="A_NRPS"/>
    <property type="match status" value="2"/>
</dbReference>
<dbReference type="Gene3D" id="1.10.1200.10">
    <property type="entry name" value="ACP-like"/>
    <property type="match status" value="1"/>
</dbReference>
<gene>
    <name evidence="7" type="ORF">J2S42_007705</name>
</gene>
<dbReference type="Pfam" id="PF00501">
    <property type="entry name" value="AMP-binding"/>
    <property type="match status" value="2"/>
</dbReference>
<keyword evidence="4" id="KW-0597">Phosphoprotein</keyword>
<keyword evidence="8" id="KW-1185">Reference proteome</keyword>
<comment type="cofactor">
    <cofactor evidence="1">
        <name>pantetheine 4'-phosphate</name>
        <dbReference type="ChEBI" id="CHEBI:47942"/>
    </cofactor>
</comment>
<evidence type="ECO:0000256" key="1">
    <source>
        <dbReference type="ARBA" id="ARBA00001957"/>
    </source>
</evidence>
<dbReference type="InterPro" id="IPR020845">
    <property type="entry name" value="AMP-binding_CS"/>
</dbReference>
<dbReference type="NCBIfam" id="TIGR01733">
    <property type="entry name" value="AA-adenyl-dom"/>
    <property type="match status" value="2"/>
</dbReference>
<organism evidence="7 8">
    <name type="scientific">Catenuloplanes indicus</name>
    <dbReference type="NCBI Taxonomy" id="137267"/>
    <lineage>
        <taxon>Bacteria</taxon>
        <taxon>Bacillati</taxon>
        <taxon>Actinomycetota</taxon>
        <taxon>Actinomycetes</taxon>
        <taxon>Micromonosporales</taxon>
        <taxon>Micromonosporaceae</taxon>
        <taxon>Catenuloplanes</taxon>
    </lineage>
</organism>
<dbReference type="FunFam" id="2.30.38.10:FF:000001">
    <property type="entry name" value="Non-ribosomal peptide synthetase PvdI"/>
    <property type="match status" value="2"/>
</dbReference>
<dbReference type="PANTHER" id="PTHR45527:SF1">
    <property type="entry name" value="FATTY ACID SYNTHASE"/>
    <property type="match status" value="1"/>
</dbReference>
<dbReference type="InterPro" id="IPR020806">
    <property type="entry name" value="PKS_PP-bd"/>
</dbReference>
<dbReference type="InterPro" id="IPR010071">
    <property type="entry name" value="AA_adenyl_dom"/>
</dbReference>
<evidence type="ECO:0000256" key="5">
    <source>
        <dbReference type="SAM" id="MobiDB-lite"/>
    </source>
</evidence>
<dbReference type="Gene3D" id="3.30.559.10">
    <property type="entry name" value="Chloramphenicol acetyltransferase-like domain"/>
    <property type="match status" value="2"/>
</dbReference>
<reference evidence="7 8" key="1">
    <citation type="submission" date="2023-07" db="EMBL/GenBank/DDBJ databases">
        <title>Sequencing the genomes of 1000 actinobacteria strains.</title>
        <authorList>
            <person name="Klenk H.-P."/>
        </authorList>
    </citation>
    <scope>NUCLEOTIDE SEQUENCE [LARGE SCALE GENOMIC DNA]</scope>
    <source>
        <strain evidence="7 8">DSM 44709</strain>
    </source>
</reference>
<evidence type="ECO:0000259" key="6">
    <source>
        <dbReference type="PROSITE" id="PS50075"/>
    </source>
</evidence>
<evidence type="ECO:0000313" key="7">
    <source>
        <dbReference type="EMBL" id="MDQ0371036.1"/>
    </source>
</evidence>
<dbReference type="FunFam" id="3.30.300.30:FF:000010">
    <property type="entry name" value="Enterobactin synthetase component F"/>
    <property type="match status" value="1"/>
</dbReference>
<name>A0AAE3W7Q9_9ACTN</name>
<dbReference type="GO" id="GO:0005829">
    <property type="term" value="C:cytosol"/>
    <property type="evidence" value="ECO:0007669"/>
    <property type="project" value="TreeGrafter"/>
</dbReference>
<dbReference type="Gene3D" id="2.30.38.10">
    <property type="entry name" value="Luciferase, Domain 3"/>
    <property type="match status" value="2"/>
</dbReference>
<dbReference type="PANTHER" id="PTHR45527">
    <property type="entry name" value="NONRIBOSOMAL PEPTIDE SYNTHETASE"/>
    <property type="match status" value="1"/>
</dbReference>
<dbReference type="InterPro" id="IPR025110">
    <property type="entry name" value="AMP-bd_C"/>
</dbReference>
<dbReference type="InterPro" id="IPR036736">
    <property type="entry name" value="ACP-like_sf"/>
</dbReference>
<dbReference type="InterPro" id="IPR023213">
    <property type="entry name" value="CAT-like_dom_sf"/>
</dbReference>
<feature type="domain" description="Carrier" evidence="6">
    <location>
        <begin position="960"/>
        <end position="1034"/>
    </location>
</feature>
<dbReference type="InterPro" id="IPR000873">
    <property type="entry name" value="AMP-dep_synth/lig_dom"/>
</dbReference>
<evidence type="ECO:0000256" key="4">
    <source>
        <dbReference type="ARBA" id="ARBA00022553"/>
    </source>
</evidence>
<dbReference type="EMBL" id="JAUSUZ010000001">
    <property type="protein sequence ID" value="MDQ0371036.1"/>
    <property type="molecule type" value="Genomic_DNA"/>
</dbReference>
<dbReference type="GO" id="GO:0031177">
    <property type="term" value="F:phosphopantetheine binding"/>
    <property type="evidence" value="ECO:0007669"/>
    <property type="project" value="InterPro"/>
</dbReference>
<keyword evidence="3" id="KW-0596">Phosphopantetheine</keyword>
<dbReference type="InterPro" id="IPR001242">
    <property type="entry name" value="Condensation_dom"/>
</dbReference>
<feature type="domain" description="Carrier" evidence="6">
    <location>
        <begin position="1992"/>
        <end position="2066"/>
    </location>
</feature>
<dbReference type="Pfam" id="PF13193">
    <property type="entry name" value="AMP-binding_C"/>
    <property type="match status" value="1"/>
</dbReference>
<dbReference type="Gene3D" id="3.30.559.30">
    <property type="entry name" value="Nonribosomal peptide synthetase, condensation domain"/>
    <property type="match status" value="2"/>
</dbReference>
<dbReference type="PROSITE" id="PS00012">
    <property type="entry name" value="PHOSPHOPANTETHEINE"/>
    <property type="match status" value="1"/>
</dbReference>
<comment type="caution">
    <text evidence="7">The sequence shown here is derived from an EMBL/GenBank/DDBJ whole genome shotgun (WGS) entry which is preliminary data.</text>
</comment>
<dbReference type="Pfam" id="PF00668">
    <property type="entry name" value="Condensation"/>
    <property type="match status" value="3"/>
</dbReference>
<accession>A0AAE3W7Q9</accession>
<evidence type="ECO:0000256" key="3">
    <source>
        <dbReference type="ARBA" id="ARBA00022450"/>
    </source>
</evidence>
<dbReference type="GO" id="GO:0003824">
    <property type="term" value="F:catalytic activity"/>
    <property type="evidence" value="ECO:0007669"/>
    <property type="project" value="InterPro"/>
</dbReference>
<dbReference type="SUPFAM" id="SSF52777">
    <property type="entry name" value="CoA-dependent acyltransferases"/>
    <property type="match status" value="4"/>
</dbReference>
<protein>
    <submittedName>
        <fullName evidence="7">Amino acid adenylation domain-containing protein</fullName>
    </submittedName>
</protein>
<dbReference type="Gene3D" id="3.40.50.980">
    <property type="match status" value="4"/>
</dbReference>
<dbReference type="FunFam" id="1.10.1200.10:FF:000005">
    <property type="entry name" value="Nonribosomal peptide synthetase 1"/>
    <property type="match status" value="1"/>
</dbReference>
<dbReference type="Proteomes" id="UP001240236">
    <property type="component" value="Unassembled WGS sequence"/>
</dbReference>
<dbReference type="GO" id="GO:0043041">
    <property type="term" value="P:amino acid activation for nonribosomal peptide biosynthetic process"/>
    <property type="evidence" value="ECO:0007669"/>
    <property type="project" value="TreeGrafter"/>
</dbReference>
<dbReference type="Pfam" id="PF00550">
    <property type="entry name" value="PP-binding"/>
    <property type="match status" value="2"/>
</dbReference>
<feature type="region of interest" description="Disordered" evidence="5">
    <location>
        <begin position="942"/>
        <end position="964"/>
    </location>
</feature>
<feature type="region of interest" description="Disordered" evidence="5">
    <location>
        <begin position="882"/>
        <end position="901"/>
    </location>
</feature>
<evidence type="ECO:0000313" key="8">
    <source>
        <dbReference type="Proteomes" id="UP001240236"/>
    </source>
</evidence>
<dbReference type="GO" id="GO:0008610">
    <property type="term" value="P:lipid biosynthetic process"/>
    <property type="evidence" value="ECO:0007669"/>
    <property type="project" value="UniProtKB-ARBA"/>
</dbReference>
<comment type="similarity">
    <text evidence="2">Belongs to the ATP-dependent AMP-binding enzyme family.</text>
</comment>
<sequence length="2066" mass="218690">MSAITDVLPLSPLQEGLLFLSGYADSGPDPYTVQLVLDLRGPLGAGRLRQAANALLDRHPHLRAAFWTEDVDRPVALVPDRVDVPWTETDLSGPSHRTGILERAEAIAAAERARRLDLTRPPLFRFHLLRLGPDRHRLLVTSHHLLLDGWSTAPLIRELLTLYRAPGTLPEPARYRDYLAWLAARDRPAAVGAWRADLAGAVSCTPFSGPARPSPVVHRVAADIDGGGLIALTRELGVTLNTVLQCAWLTVLAAAGGGPDVVTGQAVSGRPAELPGADGMIGLFLNTVPVRARLRPAEPFADLLRRHQAAQAALREHAWLDLPAILNAAGQGELFDSLLVVQTFPGVERTDESDGRLTVESVEGHDGSHYPVMLTAAPGAGRLRLELKYRDGTPGAAALLDRLLRVLTQIIDDPAVRTGAVTTLDDHDRSPVTTAPAATVRRAGGLPSADARAAVGAALPEDLSALLRPADPAATALVCDGAGISAGDLRDRADRLAAALQHRGIGPESVVGLATGYRPELVAGLLAVLRTGAAYLPLDLDHPPARLRHMIDTARPDLLLTTGELPYDVPQLDVTAPLPDAAPKPVTVDPDHAAYVLFTSGSTGTPKAVIGTRGGLAARLRWMLAAEPATPGDVVLAKSSIGFVDGSTELLGALAAHVPVVLAGRDDRRDPLALIDLIERHRITRLTAVPTLLRALAEHGRGRLGSVNLWISSGEPLTRAHTDGLTARVVNLYGCSEASGDSTYLADARRDPHLGTPITGTAAYVLDAWLRPVPVGGVGELYLSGAGLARGYLRAPAATADRFVAHPFVPGARLYRTGDLVRRRADGGLDHLGRTDEQVKVRGHRIEPAEIESVLATAPGVSAAAVTVHDGRLTAYLAPGSGHTAGSGGGARPAGTGDAGASGARIDLTAVRAHAAGRLAEHQLPSIMVVLERLPMTPTGKVARRELPKPDPAALTGTGRPRTPDERALARIFADVLGLPEVGVHDGFTELGGDSILSIRLVNRAREAGLPLRPRDVFEHRTVAALAAIARHHGEDGVDDGEAALRAFRDRHAALRDDPRVEDVLPLTPLQAGMFFLAGYDREAPDVYTMRLRLRLRGPVDEERLRDAARRVIARHPALRASFVHHDGEPVQIVRTAPGGSEPEWNGPDRRFDLGAPPLIRFALDRVADGEHRFTVTNHHLILDGWSVPLLVREIFATYAGLEPDTPAGGHRAHLRWLATRDRAAAARAWRDALDGLPGPTLLAGPAAAARPDGGGADLLPLALPAGRAEALTALARRTGVTLNTVLQLAWATVLARATGRDDVVFGATVSGRDAGFPDAEATLGLLINTVPVRVRLPRAETVAGALRRVQAEAAALLEHRHAGLADVLRWSGRRELFDTLLVFESFPVDEDALHAAERAAGLDVAALAGESVTHYPLTLTVLPGTGLDLILEYRPDLFTADAAARLGDRLLAVLAAIVAAPDAPLAALPSAGPAERELVLTGWNDTSTAGAEQLLPDLFAACVRSRPDAPALVLGGTTWTFAETGVAVDRIAGALQRHGVGPEDRVAVLGSRTPEAMAAMLAVLASGAAYLPIDPSYPAERIRTLLTGARPAALLHTPDVPAPPFDGPVLSTDAAGPFTAPRISGQHPAYVVYTSGSTGTPKGVVIPHAAIANLYRSHRRHLHEPTVRLAGRERLRVAHAWPFAFDAAWQPQLWLFSGHAVHLADEEQRTDPAALAKLIDRSGIDFVEVAPAMLAALDDLGMFQPDRHTLSMIGFGGDAVGEQQWRRLANTPGLAAVNLYGPTECTVDSLAAFATDAERPVIGRPVDNARAYVLDANLSVLPPGVPGELYLAGAGLARGYLDAPAATAARFVASPFEPGGRLYRTGDLVRWTENGTIDYLGRTDDQVKIRGYRVELGEVQAALAAHPDVAQAEAAAPTLGNGRRILAGYVVPRAGRTLDPAALKGHLAARLPDFLVPAAFVVLDRLPLTGNGKVDRARLPRPDLAAPTYRPPATDAEHKLCAAFAEALGVDRVGVDDDFFALGGDSLATLRLVALTKDVSPRDVFTHRTPGALAAAGNPHPKEYA</sequence>
<feature type="compositionally biased region" description="Gly residues" evidence="5">
    <location>
        <begin position="883"/>
        <end position="900"/>
    </location>
</feature>
<dbReference type="InterPro" id="IPR009081">
    <property type="entry name" value="PP-bd_ACP"/>
</dbReference>
<dbReference type="RefSeq" id="WP_307247488.1">
    <property type="nucleotide sequence ID" value="NZ_JAUSUZ010000001.1"/>
</dbReference>
<dbReference type="Gene3D" id="3.40.50.1820">
    <property type="entry name" value="alpha/beta hydrolase"/>
    <property type="match status" value="1"/>
</dbReference>
<dbReference type="SUPFAM" id="SSF47336">
    <property type="entry name" value="ACP-like"/>
    <property type="match status" value="2"/>
</dbReference>
<dbReference type="GO" id="GO:0044550">
    <property type="term" value="P:secondary metabolite biosynthetic process"/>
    <property type="evidence" value="ECO:0007669"/>
    <property type="project" value="TreeGrafter"/>
</dbReference>
<proteinExistence type="inferred from homology"/>